<evidence type="ECO:0000256" key="13">
    <source>
        <dbReference type="ARBA" id="ARBA00023136"/>
    </source>
</evidence>
<dbReference type="PANTHER" id="PTHR24292:SF100">
    <property type="entry name" value="CYTOCHROME P450 6A16, ISOFORM B-RELATED"/>
    <property type="match status" value="1"/>
</dbReference>
<evidence type="ECO:0000256" key="4">
    <source>
        <dbReference type="ARBA" id="ARBA00010617"/>
    </source>
</evidence>
<dbReference type="InterPro" id="IPR017972">
    <property type="entry name" value="Cyt_P450_CS"/>
</dbReference>
<dbReference type="CDD" id="cd11056">
    <property type="entry name" value="CYP6-like"/>
    <property type="match status" value="1"/>
</dbReference>
<keyword evidence="12 15" id="KW-0503">Monooxygenase</keyword>
<comment type="similarity">
    <text evidence="4 15">Belongs to the cytochrome P450 family.</text>
</comment>
<dbReference type="EC" id="1.14.14.1" evidence="5"/>
<reference evidence="17" key="1">
    <citation type="submission" date="2022-03" db="EMBL/GenBank/DDBJ databases">
        <authorList>
            <person name="Martin H S."/>
        </authorList>
    </citation>
    <scope>NUCLEOTIDE SEQUENCE</scope>
</reference>
<proteinExistence type="inferred from homology"/>
<evidence type="ECO:0000256" key="10">
    <source>
        <dbReference type="ARBA" id="ARBA00023002"/>
    </source>
</evidence>
<evidence type="ECO:0000256" key="15">
    <source>
        <dbReference type="RuleBase" id="RU000461"/>
    </source>
</evidence>
<evidence type="ECO:0000256" key="8">
    <source>
        <dbReference type="ARBA" id="ARBA00022824"/>
    </source>
</evidence>
<evidence type="ECO:0000256" key="3">
    <source>
        <dbReference type="ARBA" id="ARBA00004406"/>
    </source>
</evidence>
<dbReference type="Proteomes" id="UP000837857">
    <property type="component" value="Chromosome 19"/>
</dbReference>
<evidence type="ECO:0000256" key="11">
    <source>
        <dbReference type="ARBA" id="ARBA00023004"/>
    </source>
</evidence>
<keyword evidence="9" id="KW-0492">Microsome</keyword>
<feature type="compositionally biased region" description="Basic and acidic residues" evidence="16">
    <location>
        <begin position="10"/>
        <end position="22"/>
    </location>
</feature>
<evidence type="ECO:0000256" key="2">
    <source>
        <dbReference type="ARBA" id="ARBA00004174"/>
    </source>
</evidence>
<dbReference type="InterPro" id="IPR002401">
    <property type="entry name" value="Cyt_P450_E_grp-I"/>
</dbReference>
<evidence type="ECO:0000256" key="16">
    <source>
        <dbReference type="SAM" id="MobiDB-lite"/>
    </source>
</evidence>
<keyword evidence="7 15" id="KW-0479">Metal-binding</keyword>
<keyword evidence="11 15" id="KW-0408">Iron</keyword>
<keyword evidence="10 15" id="KW-0560">Oxidoreductase</keyword>
<evidence type="ECO:0000256" key="5">
    <source>
        <dbReference type="ARBA" id="ARBA00012109"/>
    </source>
</evidence>
<comment type="catalytic activity">
    <reaction evidence="14">
        <text>an organic molecule + reduced [NADPH--hemoprotein reductase] + O2 = an alcohol + oxidized [NADPH--hemoprotein reductase] + H2O + H(+)</text>
        <dbReference type="Rhea" id="RHEA:17149"/>
        <dbReference type="Rhea" id="RHEA-COMP:11964"/>
        <dbReference type="Rhea" id="RHEA-COMP:11965"/>
        <dbReference type="ChEBI" id="CHEBI:15377"/>
        <dbReference type="ChEBI" id="CHEBI:15378"/>
        <dbReference type="ChEBI" id="CHEBI:15379"/>
        <dbReference type="ChEBI" id="CHEBI:30879"/>
        <dbReference type="ChEBI" id="CHEBI:57618"/>
        <dbReference type="ChEBI" id="CHEBI:58210"/>
        <dbReference type="ChEBI" id="CHEBI:142491"/>
        <dbReference type="EC" id="1.14.14.1"/>
    </reaction>
</comment>
<evidence type="ECO:0000256" key="14">
    <source>
        <dbReference type="ARBA" id="ARBA00047827"/>
    </source>
</evidence>
<dbReference type="PRINTS" id="PR00385">
    <property type="entry name" value="P450"/>
</dbReference>
<dbReference type="SUPFAM" id="SSF48264">
    <property type="entry name" value="Cytochrome P450"/>
    <property type="match status" value="1"/>
</dbReference>
<feature type="region of interest" description="Disordered" evidence="16">
    <location>
        <begin position="1"/>
        <end position="22"/>
    </location>
</feature>
<comment type="subcellular location">
    <subcellularLocation>
        <location evidence="3">Endoplasmic reticulum membrane</location>
        <topology evidence="3">Peripheral membrane protein</topology>
    </subcellularLocation>
    <subcellularLocation>
        <location evidence="2">Microsome membrane</location>
        <topology evidence="2">Peripheral membrane protein</topology>
    </subcellularLocation>
</comment>
<comment type="cofactor">
    <cofactor evidence="1">
        <name>heme</name>
        <dbReference type="ChEBI" id="CHEBI:30413"/>
    </cofactor>
</comment>
<dbReference type="PANTHER" id="PTHR24292">
    <property type="entry name" value="CYTOCHROME P450"/>
    <property type="match status" value="1"/>
</dbReference>
<keyword evidence="6 15" id="KW-0349">Heme</keyword>
<gene>
    <name evidence="17" type="ORF">IPOD504_LOCUS6816</name>
</gene>
<dbReference type="PRINTS" id="PR00463">
    <property type="entry name" value="EP450I"/>
</dbReference>
<evidence type="ECO:0000256" key="12">
    <source>
        <dbReference type="ARBA" id="ARBA00023033"/>
    </source>
</evidence>
<dbReference type="EMBL" id="OW152831">
    <property type="protein sequence ID" value="CAH2049424.1"/>
    <property type="molecule type" value="Genomic_DNA"/>
</dbReference>
<dbReference type="InterPro" id="IPR036396">
    <property type="entry name" value="Cyt_P450_sf"/>
</dbReference>
<keyword evidence="18" id="KW-1185">Reference proteome</keyword>
<dbReference type="PROSITE" id="PS00086">
    <property type="entry name" value="CYTOCHROME_P450"/>
    <property type="match status" value="1"/>
</dbReference>
<evidence type="ECO:0000256" key="7">
    <source>
        <dbReference type="ARBA" id="ARBA00022723"/>
    </source>
</evidence>
<evidence type="ECO:0000313" key="17">
    <source>
        <dbReference type="EMBL" id="CAH2049424.1"/>
    </source>
</evidence>
<accession>A0ABN8IAK3</accession>
<keyword evidence="8" id="KW-0256">Endoplasmic reticulum</keyword>
<evidence type="ECO:0000256" key="1">
    <source>
        <dbReference type="ARBA" id="ARBA00001971"/>
    </source>
</evidence>
<protein>
    <recommendedName>
        <fullName evidence="5">unspecific monooxygenase</fullName>
        <ecNumber evidence="5">1.14.14.1</ecNumber>
    </recommendedName>
</protein>
<organism evidence="17 18">
    <name type="scientific">Iphiclides podalirius</name>
    <name type="common">scarce swallowtail</name>
    <dbReference type="NCBI Taxonomy" id="110791"/>
    <lineage>
        <taxon>Eukaryota</taxon>
        <taxon>Metazoa</taxon>
        <taxon>Ecdysozoa</taxon>
        <taxon>Arthropoda</taxon>
        <taxon>Hexapoda</taxon>
        <taxon>Insecta</taxon>
        <taxon>Pterygota</taxon>
        <taxon>Neoptera</taxon>
        <taxon>Endopterygota</taxon>
        <taxon>Lepidoptera</taxon>
        <taxon>Glossata</taxon>
        <taxon>Ditrysia</taxon>
        <taxon>Papilionoidea</taxon>
        <taxon>Papilionidae</taxon>
        <taxon>Papilioninae</taxon>
        <taxon>Iphiclides</taxon>
    </lineage>
</organism>
<feature type="non-terminal residue" evidence="17">
    <location>
        <position position="264"/>
    </location>
</feature>
<evidence type="ECO:0000256" key="9">
    <source>
        <dbReference type="ARBA" id="ARBA00022848"/>
    </source>
</evidence>
<dbReference type="Gene3D" id="1.10.630.10">
    <property type="entry name" value="Cytochrome P450"/>
    <property type="match status" value="1"/>
</dbReference>
<dbReference type="InterPro" id="IPR050476">
    <property type="entry name" value="Insect_CytP450_Detox"/>
</dbReference>
<evidence type="ECO:0000256" key="6">
    <source>
        <dbReference type="ARBA" id="ARBA00022617"/>
    </source>
</evidence>
<dbReference type="Pfam" id="PF00067">
    <property type="entry name" value="p450"/>
    <property type="match status" value="1"/>
</dbReference>
<evidence type="ECO:0000313" key="18">
    <source>
        <dbReference type="Proteomes" id="UP000837857"/>
    </source>
</evidence>
<keyword evidence="13" id="KW-0472">Membrane</keyword>
<sequence length="264" mass="30087">MEGVNIKAPQPRDERGGKPTNRKDFMDLILELRQKGNIEGKNFGDDKLNSVELTESVIAAQSFVFYVGGYGTSATTITYMLYELAKNPHIQDRVVAEIDEVLARYNGEISYEALSELTYMDQTFSETLRKYPIIDPLQRNAQSDLKLPGTNVTIRKGQTVLVPLWAIHRDPKYYPNPEKFDPERFLPENEQNRHPCAYMPFGTGPRKCIGTRFAKVQSKVCITKLLSKFRVEPSKNTLIKMNYDPMRLIISPAGGIPLNIVRRK</sequence>
<dbReference type="InterPro" id="IPR001128">
    <property type="entry name" value="Cyt_P450"/>
</dbReference>
<name>A0ABN8IAK3_9NEOP</name>